<dbReference type="InterPro" id="IPR004090">
    <property type="entry name" value="Chemotax_Me-accpt_rcpt"/>
</dbReference>
<accession>A0ABW8Z750</accession>
<dbReference type="Proteomes" id="UP001629214">
    <property type="component" value="Unassembled WGS sequence"/>
</dbReference>
<feature type="domain" description="Methyl-accepting transducer" evidence="6">
    <location>
        <begin position="270"/>
        <end position="499"/>
    </location>
</feature>
<dbReference type="Pfam" id="PF00015">
    <property type="entry name" value="MCPsignal"/>
    <property type="match status" value="1"/>
</dbReference>
<dbReference type="SMART" id="SM00283">
    <property type="entry name" value="MA"/>
    <property type="match status" value="1"/>
</dbReference>
<feature type="region of interest" description="Disordered" evidence="4">
    <location>
        <begin position="301"/>
        <end position="326"/>
    </location>
</feature>
<dbReference type="RefSeq" id="WP_408167871.1">
    <property type="nucleotide sequence ID" value="NZ_JAQQFR010000006.1"/>
</dbReference>
<dbReference type="PANTHER" id="PTHR43531">
    <property type="entry name" value="PROTEIN ICFG"/>
    <property type="match status" value="1"/>
</dbReference>
<dbReference type="CDD" id="cd11386">
    <property type="entry name" value="MCP_signal"/>
    <property type="match status" value="1"/>
</dbReference>
<keyword evidence="5" id="KW-1133">Transmembrane helix</keyword>
<evidence type="ECO:0000256" key="2">
    <source>
        <dbReference type="ARBA" id="ARBA00029447"/>
    </source>
</evidence>
<evidence type="ECO:0000313" key="9">
    <source>
        <dbReference type="Proteomes" id="UP001629214"/>
    </source>
</evidence>
<dbReference type="SUPFAM" id="SSF58104">
    <property type="entry name" value="Methyl-accepting chemotaxis protein (MCP) signaling domain"/>
    <property type="match status" value="1"/>
</dbReference>
<proteinExistence type="inferred from homology"/>
<dbReference type="Gene3D" id="1.10.287.950">
    <property type="entry name" value="Methyl-accepting chemotaxis protein"/>
    <property type="match status" value="1"/>
</dbReference>
<evidence type="ECO:0000256" key="3">
    <source>
        <dbReference type="PROSITE-ProRule" id="PRU00284"/>
    </source>
</evidence>
<keyword evidence="1" id="KW-0488">Methylation</keyword>
<keyword evidence="9" id="KW-1185">Reference proteome</keyword>
<dbReference type="CDD" id="cd19410">
    <property type="entry name" value="HK9-like_sensor"/>
    <property type="match status" value="1"/>
</dbReference>
<evidence type="ECO:0000313" key="8">
    <source>
        <dbReference type="EMBL" id="MFL9878877.1"/>
    </source>
</evidence>
<dbReference type="PROSITE" id="PS50111">
    <property type="entry name" value="CHEMOTAXIS_TRANSDUC_2"/>
    <property type="match status" value="1"/>
</dbReference>
<feature type="transmembrane region" description="Helical" evidence="5">
    <location>
        <begin position="12"/>
        <end position="34"/>
    </location>
</feature>
<keyword evidence="3" id="KW-0807">Transducer</keyword>
<name>A0ABW8Z750_9BURK</name>
<dbReference type="Pfam" id="PF00672">
    <property type="entry name" value="HAMP"/>
    <property type="match status" value="1"/>
</dbReference>
<gene>
    <name evidence="8" type="ORF">PQR63_10805</name>
</gene>
<feature type="compositionally biased region" description="Polar residues" evidence="4">
    <location>
        <begin position="535"/>
        <end position="567"/>
    </location>
</feature>
<organism evidence="8 9">
    <name type="scientific">Herbaspirillum rhizosphaerae</name>
    <dbReference type="NCBI Taxonomy" id="346179"/>
    <lineage>
        <taxon>Bacteria</taxon>
        <taxon>Pseudomonadati</taxon>
        <taxon>Pseudomonadota</taxon>
        <taxon>Betaproteobacteria</taxon>
        <taxon>Burkholderiales</taxon>
        <taxon>Oxalobacteraceae</taxon>
        <taxon>Herbaspirillum</taxon>
    </lineage>
</organism>
<evidence type="ECO:0000259" key="7">
    <source>
        <dbReference type="PROSITE" id="PS50885"/>
    </source>
</evidence>
<evidence type="ECO:0000256" key="4">
    <source>
        <dbReference type="SAM" id="MobiDB-lite"/>
    </source>
</evidence>
<dbReference type="PRINTS" id="PR00260">
    <property type="entry name" value="CHEMTRNSDUCR"/>
</dbReference>
<feature type="compositionally biased region" description="Polar residues" evidence="4">
    <location>
        <begin position="301"/>
        <end position="314"/>
    </location>
</feature>
<evidence type="ECO:0000256" key="5">
    <source>
        <dbReference type="SAM" id="Phobius"/>
    </source>
</evidence>
<feature type="transmembrane region" description="Helical" evidence="5">
    <location>
        <begin position="191"/>
        <end position="211"/>
    </location>
</feature>
<dbReference type="InterPro" id="IPR003660">
    <property type="entry name" value="HAMP_dom"/>
</dbReference>
<dbReference type="InterPro" id="IPR004089">
    <property type="entry name" value="MCPsignal_dom"/>
</dbReference>
<comment type="caution">
    <text evidence="8">The sequence shown here is derived from an EMBL/GenBank/DDBJ whole genome shotgun (WGS) entry which is preliminary data.</text>
</comment>
<protein>
    <submittedName>
        <fullName evidence="8">Methyl-accepting chemotaxis protein</fullName>
    </submittedName>
</protein>
<keyword evidence="5" id="KW-0812">Transmembrane</keyword>
<dbReference type="CDD" id="cd06225">
    <property type="entry name" value="HAMP"/>
    <property type="match status" value="1"/>
</dbReference>
<dbReference type="PROSITE" id="PS50885">
    <property type="entry name" value="HAMP"/>
    <property type="match status" value="1"/>
</dbReference>
<dbReference type="Pfam" id="PF05227">
    <property type="entry name" value="CHASE3"/>
    <property type="match status" value="1"/>
</dbReference>
<keyword evidence="5" id="KW-0472">Membrane</keyword>
<dbReference type="InterPro" id="IPR051310">
    <property type="entry name" value="MCP_chemotaxis"/>
</dbReference>
<dbReference type="EMBL" id="JAQQFR010000006">
    <property type="protein sequence ID" value="MFL9878877.1"/>
    <property type="molecule type" value="Genomic_DNA"/>
</dbReference>
<dbReference type="SMART" id="SM00304">
    <property type="entry name" value="HAMP"/>
    <property type="match status" value="1"/>
</dbReference>
<sequence length="573" mass="60854">MKTSNLKIGVRLYLGFGALAALLVIIIAIAYLNFFRLKEANDWNEHSHTVLATVDGSLLSLINMETGQRGFALTGKEASLEPLTAGQQSFNKEIARAKDLTSDNPQQQERISKLIDLQRQWMDTAVTPSIAMRRENAESSIAKVIGFEQAAKGRTLMDNMRQIFSDIKTAETSLMNSRSQAVSSLTSTTTATLLTGGVIGVLAAMILAYWLNRNITRPLAAAVRIAQTVAAGDLTSSIPPSGKDETGQLLRALKDMNDNLLKIVGEVRQSTETIATASGQIAQGNLDLSNRTEQQAGSLAETAASTRELTSTVKSNAENSEEASRLASSASDIAIRGGAVVAQVIETMNSINTSARKIVDIISVIDGIAFQTNILALNAAVEAARAGEQGRGFAVVASEVRSLAQRSATAAKEIKGLIDDSVEKVASGSKLVEQAGATMNEVVDSVRSVTGIVSEISAASKEQSSGIEQVNNTIGQMDEVTQQNAALVEEAAAAAKSLEDQAQNLSRVVSVFKLTEQSGLADPLHKPVLRHKPSTVASTSMKHLPAKSQSQPAQLTHRPQASATSDGNDWETF</sequence>
<comment type="similarity">
    <text evidence="2">Belongs to the methyl-accepting chemotaxis (MCP) protein family.</text>
</comment>
<evidence type="ECO:0000259" key="6">
    <source>
        <dbReference type="PROSITE" id="PS50111"/>
    </source>
</evidence>
<feature type="region of interest" description="Disordered" evidence="4">
    <location>
        <begin position="525"/>
        <end position="573"/>
    </location>
</feature>
<feature type="domain" description="HAMP" evidence="7">
    <location>
        <begin position="213"/>
        <end position="265"/>
    </location>
</feature>
<dbReference type="InterPro" id="IPR007891">
    <property type="entry name" value="CHASE3"/>
</dbReference>
<dbReference type="PANTHER" id="PTHR43531:SF14">
    <property type="entry name" value="METHYL-ACCEPTING CHEMOTAXIS PROTEIN I-RELATED"/>
    <property type="match status" value="1"/>
</dbReference>
<reference evidence="8 9" key="1">
    <citation type="journal article" date="2024" name="Chem. Sci.">
        <title>Discovery of megapolipeptins by genome mining of a Burkholderiales bacteria collection.</title>
        <authorList>
            <person name="Paulo B.S."/>
            <person name="Recchia M.J.J."/>
            <person name="Lee S."/>
            <person name="Fergusson C.H."/>
            <person name="Romanowski S.B."/>
            <person name="Hernandez A."/>
            <person name="Krull N."/>
            <person name="Liu D.Y."/>
            <person name="Cavanagh H."/>
            <person name="Bos A."/>
            <person name="Gray C.A."/>
            <person name="Murphy B.T."/>
            <person name="Linington R.G."/>
            <person name="Eustaquio A.S."/>
        </authorList>
    </citation>
    <scope>NUCLEOTIDE SEQUENCE [LARGE SCALE GENOMIC DNA]</scope>
    <source>
        <strain evidence="8 9">RL21-008-BIB-B</strain>
    </source>
</reference>
<evidence type="ECO:0000256" key="1">
    <source>
        <dbReference type="ARBA" id="ARBA00022481"/>
    </source>
</evidence>